<dbReference type="CDD" id="cd11386">
    <property type="entry name" value="MCP_signal"/>
    <property type="match status" value="1"/>
</dbReference>
<evidence type="ECO:0000256" key="3">
    <source>
        <dbReference type="PROSITE-ProRule" id="PRU00284"/>
    </source>
</evidence>
<dbReference type="InterPro" id="IPR051310">
    <property type="entry name" value="MCP_chemotaxis"/>
</dbReference>
<dbReference type="GO" id="GO:0007165">
    <property type="term" value="P:signal transduction"/>
    <property type="evidence" value="ECO:0007669"/>
    <property type="project" value="UniProtKB-KW"/>
</dbReference>
<feature type="transmembrane region" description="Helical" evidence="4">
    <location>
        <begin position="12"/>
        <end position="31"/>
    </location>
</feature>
<keyword evidence="3" id="KW-0807">Transducer</keyword>
<dbReference type="PANTHER" id="PTHR43531">
    <property type="entry name" value="PROTEIN ICFG"/>
    <property type="match status" value="1"/>
</dbReference>
<dbReference type="GO" id="GO:0006935">
    <property type="term" value="P:chemotaxis"/>
    <property type="evidence" value="ECO:0007669"/>
    <property type="project" value="TreeGrafter"/>
</dbReference>
<feature type="domain" description="Methyl-accepting transducer" evidence="5">
    <location>
        <begin position="591"/>
        <end position="820"/>
    </location>
</feature>
<evidence type="ECO:0000313" key="7">
    <source>
        <dbReference type="Proteomes" id="UP000233248"/>
    </source>
</evidence>
<keyword evidence="4" id="KW-0812">Transmembrane</keyword>
<dbReference type="KEGG" id="ahs:AHALO_2371"/>
<name>A0A2N1J6J0_9BACT</name>
<dbReference type="SMART" id="SM00283">
    <property type="entry name" value="MA"/>
    <property type="match status" value="1"/>
</dbReference>
<gene>
    <name evidence="6" type="ORF">CP960_00640</name>
</gene>
<proteinExistence type="inferred from homology"/>
<dbReference type="EMBL" id="NXIF01000003">
    <property type="protein sequence ID" value="PKI82175.1"/>
    <property type="molecule type" value="Genomic_DNA"/>
</dbReference>
<dbReference type="GO" id="GO:0004888">
    <property type="term" value="F:transmembrane signaling receptor activity"/>
    <property type="evidence" value="ECO:0007669"/>
    <property type="project" value="TreeGrafter"/>
</dbReference>
<dbReference type="Pfam" id="PF00015">
    <property type="entry name" value="MCPsignal"/>
    <property type="match status" value="1"/>
</dbReference>
<keyword evidence="1" id="KW-0488">Methylation</keyword>
<comment type="caution">
    <text evidence="6">The sequence shown here is derived from an EMBL/GenBank/DDBJ whole genome shotgun (WGS) entry which is preliminary data.</text>
</comment>
<organism evidence="6 7">
    <name type="scientific">Malaciobacter halophilus</name>
    <dbReference type="NCBI Taxonomy" id="197482"/>
    <lineage>
        <taxon>Bacteria</taxon>
        <taxon>Pseudomonadati</taxon>
        <taxon>Campylobacterota</taxon>
        <taxon>Epsilonproteobacteria</taxon>
        <taxon>Campylobacterales</taxon>
        <taxon>Arcobacteraceae</taxon>
        <taxon>Malaciobacter</taxon>
    </lineage>
</organism>
<sequence>MFKNQNIKVKLTIATIIALIFLGTLITVISVNKSTQALLNAEFNKLMTLKTVKKKEIKDYFSSLKSLLVSLANSNTTKESFLEFEKGFYKLEEEVNLNIEQIKKELKDDFQRNYLNSVNYNVPNAEIRKDINNYLPVLNSALIAQYIFITDNKKSLGNKNGLVFNNKYASSYMNAHKKYHESFDKFLNEFGLYDIFMVDLNGNLIYTDFKEKDFATNLKTGVYSNTGIAKVYKKALNLNKDELAFEDFAPYEPSYNAAASFIATPIFIENEKKGVLIFQMPVDRINSIMALEGKYKDAGLGESGEVYLLGSDYKMRNNSRFTKSIDDKIVQELGSTIGVWQIKTNSTKNALNSVNKDETFKSIIEDYRDIEVLSISSKIDIFSTTSWAIIAEIDKSEALNPAYNLRNLITIISIVIIILVSAVILFFINKIIIKPLKSFQVSLLGFFKYLNKEANDIEELKISSNDEIGLMAKEVNNNIKKVKVGLEEEKALISDASSVINTVNSGVLTSRIKLDSNNQGLNELKNLINSMLDNLEGNFKNILSILNEYSNYNYLNSVDKKELKGELSQLIDGINNLGNSITSMLIQNQDSGVSLKDSSNLLLSNVDVLSTSANEAAASLEETAAALEEITSTVINNSNNVEKMSNNAKELTKSVNLGQEMAFNTTKSMDEINEQTQSIAQAITVIDQIAFQTNILSLNAAVEAATAGEAGRGFAVVAQEVRNLASRSAQAAKEIKNIVENATLKANEGKQIASEMIDGYKSLNENINGTIELISEVSAASKEQQSGIEQINDAVTQLDQQTQKNASIATQTQEIATKTDKVASKIVEDTKEKEFKGKH</sequence>
<dbReference type="Gene3D" id="6.10.340.10">
    <property type="match status" value="1"/>
</dbReference>
<dbReference type="InterPro" id="IPR004089">
    <property type="entry name" value="MCPsignal_dom"/>
</dbReference>
<dbReference type="Proteomes" id="UP000233248">
    <property type="component" value="Unassembled WGS sequence"/>
</dbReference>
<dbReference type="AlphaFoldDB" id="A0A2N1J6J0"/>
<keyword evidence="4" id="KW-0472">Membrane</keyword>
<feature type="transmembrane region" description="Helical" evidence="4">
    <location>
        <begin position="408"/>
        <end position="428"/>
    </location>
</feature>
<evidence type="ECO:0000256" key="1">
    <source>
        <dbReference type="ARBA" id="ARBA00022481"/>
    </source>
</evidence>
<keyword evidence="4" id="KW-1133">Transmembrane helix</keyword>
<dbReference type="PANTHER" id="PTHR43531:SF14">
    <property type="entry name" value="METHYL-ACCEPTING CHEMOTAXIS PROTEIN I-RELATED"/>
    <property type="match status" value="1"/>
</dbReference>
<dbReference type="PROSITE" id="PS50111">
    <property type="entry name" value="CHEMOTAXIS_TRANSDUC_2"/>
    <property type="match status" value="1"/>
</dbReference>
<dbReference type="OrthoDB" id="9816383at2"/>
<evidence type="ECO:0000256" key="4">
    <source>
        <dbReference type="SAM" id="Phobius"/>
    </source>
</evidence>
<comment type="similarity">
    <text evidence="2">Belongs to the methyl-accepting chemotaxis (MCP) protein family.</text>
</comment>
<dbReference type="SUPFAM" id="SSF58104">
    <property type="entry name" value="Methyl-accepting chemotaxis protein (MCP) signaling domain"/>
    <property type="match status" value="1"/>
</dbReference>
<evidence type="ECO:0000259" key="5">
    <source>
        <dbReference type="PROSITE" id="PS50111"/>
    </source>
</evidence>
<protein>
    <submittedName>
        <fullName evidence="6">Chemotaxis protein</fullName>
    </submittedName>
</protein>
<dbReference type="RefSeq" id="WP_101183253.1">
    <property type="nucleotide sequence ID" value="NZ_CP031218.1"/>
</dbReference>
<accession>A0A2N1J6J0</accession>
<reference evidence="6 7" key="1">
    <citation type="submission" date="2017-09" db="EMBL/GenBank/DDBJ databases">
        <title>Genomics of the genus Arcobacter.</title>
        <authorList>
            <person name="Perez-Cataluna A."/>
            <person name="Figueras M.J."/>
            <person name="Salas-Masso N."/>
        </authorList>
    </citation>
    <scope>NUCLEOTIDE SEQUENCE [LARGE SCALE GENOMIC DNA]</scope>
    <source>
        <strain evidence="6 7">DSM 18005</strain>
    </source>
</reference>
<dbReference type="GO" id="GO:0005886">
    <property type="term" value="C:plasma membrane"/>
    <property type="evidence" value="ECO:0007669"/>
    <property type="project" value="TreeGrafter"/>
</dbReference>
<evidence type="ECO:0000256" key="2">
    <source>
        <dbReference type="ARBA" id="ARBA00029447"/>
    </source>
</evidence>
<keyword evidence="7" id="KW-1185">Reference proteome</keyword>
<evidence type="ECO:0000313" key="6">
    <source>
        <dbReference type="EMBL" id="PKI82175.1"/>
    </source>
</evidence>
<dbReference type="Gene3D" id="1.10.287.950">
    <property type="entry name" value="Methyl-accepting chemotaxis protein"/>
    <property type="match status" value="1"/>
</dbReference>